<dbReference type="EMBL" id="JAACVF010000040">
    <property type="protein sequence ID" value="NCN64768.1"/>
    <property type="molecule type" value="Genomic_DNA"/>
</dbReference>
<dbReference type="EMBL" id="JAACQH010000062">
    <property type="protein sequence ID" value="NCS91440.1"/>
    <property type="molecule type" value="Genomic_DNA"/>
</dbReference>
<accession>A0A8J7YVX6</accession>
<proteinExistence type="predicted"/>
<dbReference type="Gene3D" id="1.25.10.10">
    <property type="entry name" value="Leucine-rich Repeat Variant"/>
    <property type="match status" value="1"/>
</dbReference>
<dbReference type="Proteomes" id="UP000738826">
    <property type="component" value="Unassembled WGS sequence"/>
</dbReference>
<reference evidence="1" key="1">
    <citation type="submission" date="2019-11" db="EMBL/GenBank/DDBJ databases">
        <title>Lipid analysis of CO2-rich subsurface aquifers suggests an autotrophy-based deep biosphere with lysolipids enriched in CPR bacteria.</title>
        <authorList>
            <person name="Probst A.J."/>
            <person name="Elling F.J."/>
            <person name="Castelle C.J."/>
            <person name="Zhu Q."/>
            <person name="Elvert M."/>
            <person name="Birarda G."/>
            <person name="Holman H.-Y."/>
            <person name="Lane K.R."/>
            <person name="Ladd B."/>
            <person name="Ryan M.C."/>
            <person name="Woyke T."/>
            <person name="Hinrichs K.-U."/>
            <person name="Banfield J.F."/>
        </authorList>
    </citation>
    <scope>NUCLEOTIDE SEQUENCE</scope>
    <source>
        <strain evidence="1">CG_2015-01_33_1645</strain>
        <strain evidence="2">CG_2015-04_33_537</strain>
    </source>
</reference>
<organism evidence="1 3">
    <name type="scientific">Candidatus Altarchaeum hamiconexum</name>
    <dbReference type="NCBI Taxonomy" id="1803513"/>
    <lineage>
        <taxon>Archaea</taxon>
        <taxon>Candidatus Altarchaeota</taxon>
        <taxon>Candidatus Altiarchaeia</taxon>
        <taxon>Candidatus Altarchaeales</taxon>
        <taxon>Candidatus Altarchaeaceae</taxon>
        <taxon>Candidatus Altarchaeum</taxon>
    </lineage>
</organism>
<protein>
    <submittedName>
        <fullName evidence="1">Uncharacterized protein</fullName>
    </submittedName>
</protein>
<dbReference type="Proteomes" id="UP000768163">
    <property type="component" value="Unassembled WGS sequence"/>
</dbReference>
<dbReference type="InterPro" id="IPR011989">
    <property type="entry name" value="ARM-like"/>
</dbReference>
<evidence type="ECO:0000313" key="1">
    <source>
        <dbReference type="EMBL" id="NCN64768.1"/>
    </source>
</evidence>
<sequence>MKCPNCGREIPEKKVKAEIRVCSVCKEAIGCIYCRTQGNYAYKFCTLHDPRGAYTDSTLFNPKKKEIDEVAAKESSEETEIKKLIKLLEKECRDYDYYDHTYNEDEEKDYGKLKIINYPIAERLIKIGKPSVPHLLKFIRDKRRKKKSGILSTAAYILWEIKDESIIPSLFDILRSRDEISIIAGDALMGYKEIAIPFIEKIMNENKEEYLNAAYVLTGIKSDKSVELLIRGIEYNLEHSEWRKCGILFLYLTRYSANFKDKRAFNYADNIHKRLNKWTVMIQRYPEWTNHLPPKKETFYHLLGIRKDDADRFPVEDDVRDFLRDKYQSINKTPEVNFAYTFLRKPDVRGDYDWMLLNNRIMQGIVNFFMTMDEQEIKRTKWINKSALFRYFAENH</sequence>
<comment type="caution">
    <text evidence="1">The sequence shown here is derived from an EMBL/GenBank/DDBJ whole genome shotgun (WGS) entry which is preliminary data.</text>
</comment>
<gene>
    <name evidence="2" type="ORF">GW779_03385</name>
    <name evidence="1" type="ORF">GW910_01655</name>
</gene>
<evidence type="ECO:0000313" key="2">
    <source>
        <dbReference type="EMBL" id="NCS91440.1"/>
    </source>
</evidence>
<name>A0A8J7YVX6_9ARCH</name>
<evidence type="ECO:0000313" key="3">
    <source>
        <dbReference type="Proteomes" id="UP000768163"/>
    </source>
</evidence>
<dbReference type="AlphaFoldDB" id="A0A8J7YVX6"/>